<dbReference type="PRINTS" id="PR00759">
    <property type="entry name" value="BASICPTASE"/>
</dbReference>
<accession>A0AA36MCU4</accession>
<keyword evidence="7" id="KW-1185">Reference proteome</keyword>
<comment type="caution">
    <text evidence="6">The sequence shown here is derived from an EMBL/GenBank/DDBJ whole genome shotgun (WGS) entry which is preliminary data.</text>
</comment>
<dbReference type="SMART" id="SM00131">
    <property type="entry name" value="KU"/>
    <property type="match status" value="1"/>
</dbReference>
<feature type="chain" id="PRO_5041421997" description="BPTI/Kunitz inhibitor domain-containing protein" evidence="4">
    <location>
        <begin position="17"/>
        <end position="87"/>
    </location>
</feature>
<dbReference type="Gene3D" id="4.10.410.10">
    <property type="entry name" value="Pancreatic trypsin inhibitor Kunitz domain"/>
    <property type="match status" value="1"/>
</dbReference>
<dbReference type="InterPro" id="IPR050098">
    <property type="entry name" value="TFPI/VKTCI-like"/>
</dbReference>
<evidence type="ECO:0000259" key="5">
    <source>
        <dbReference type="PROSITE" id="PS50279"/>
    </source>
</evidence>
<dbReference type="PROSITE" id="PS50279">
    <property type="entry name" value="BPTI_KUNITZ_2"/>
    <property type="match status" value="1"/>
</dbReference>
<protein>
    <recommendedName>
        <fullName evidence="5">BPTI/Kunitz inhibitor domain-containing protein</fullName>
    </recommendedName>
</protein>
<evidence type="ECO:0000256" key="4">
    <source>
        <dbReference type="SAM" id="SignalP"/>
    </source>
</evidence>
<dbReference type="GO" id="GO:0005615">
    <property type="term" value="C:extracellular space"/>
    <property type="evidence" value="ECO:0007669"/>
    <property type="project" value="TreeGrafter"/>
</dbReference>
<keyword evidence="3" id="KW-1015">Disulfide bond</keyword>
<name>A0AA36MCU4_CYLNA</name>
<dbReference type="CDD" id="cd00109">
    <property type="entry name" value="Kunitz-type"/>
    <property type="match status" value="1"/>
</dbReference>
<dbReference type="PANTHER" id="PTHR10083:SF374">
    <property type="entry name" value="BPTI_KUNITZ INHIBITOR DOMAIN-CONTAINING PROTEIN"/>
    <property type="match status" value="1"/>
</dbReference>
<evidence type="ECO:0000256" key="2">
    <source>
        <dbReference type="ARBA" id="ARBA00022900"/>
    </source>
</evidence>
<evidence type="ECO:0000313" key="7">
    <source>
        <dbReference type="Proteomes" id="UP001176961"/>
    </source>
</evidence>
<dbReference type="SUPFAM" id="SSF57362">
    <property type="entry name" value="BPTI-like"/>
    <property type="match status" value="1"/>
</dbReference>
<organism evidence="6 7">
    <name type="scientific">Cylicocyclus nassatus</name>
    <name type="common">Nematode worm</name>
    <dbReference type="NCBI Taxonomy" id="53992"/>
    <lineage>
        <taxon>Eukaryota</taxon>
        <taxon>Metazoa</taxon>
        <taxon>Ecdysozoa</taxon>
        <taxon>Nematoda</taxon>
        <taxon>Chromadorea</taxon>
        <taxon>Rhabditida</taxon>
        <taxon>Rhabditina</taxon>
        <taxon>Rhabditomorpha</taxon>
        <taxon>Strongyloidea</taxon>
        <taxon>Strongylidae</taxon>
        <taxon>Cylicocyclus</taxon>
    </lineage>
</organism>
<evidence type="ECO:0000313" key="6">
    <source>
        <dbReference type="EMBL" id="CAJ0608404.1"/>
    </source>
</evidence>
<gene>
    <name evidence="6" type="ORF">CYNAS_LOCUS20387</name>
</gene>
<dbReference type="InterPro" id="IPR002223">
    <property type="entry name" value="Kunitz_BPTI"/>
</dbReference>
<dbReference type="PANTHER" id="PTHR10083">
    <property type="entry name" value="KUNITZ-TYPE PROTEASE INHIBITOR-RELATED"/>
    <property type="match status" value="1"/>
</dbReference>
<dbReference type="InterPro" id="IPR020901">
    <property type="entry name" value="Prtase_inh_Kunz-CS"/>
</dbReference>
<dbReference type="AlphaFoldDB" id="A0AA36MCU4"/>
<dbReference type="Proteomes" id="UP001176961">
    <property type="component" value="Unassembled WGS sequence"/>
</dbReference>
<keyword evidence="4" id="KW-0732">Signal</keyword>
<evidence type="ECO:0000256" key="3">
    <source>
        <dbReference type="ARBA" id="ARBA00023157"/>
    </source>
</evidence>
<reference evidence="6" key="1">
    <citation type="submission" date="2023-07" db="EMBL/GenBank/DDBJ databases">
        <authorList>
            <consortium name="CYATHOMIX"/>
        </authorList>
    </citation>
    <scope>NUCLEOTIDE SEQUENCE</scope>
    <source>
        <strain evidence="6">N/A</strain>
    </source>
</reference>
<feature type="domain" description="BPTI/Kunitz inhibitor" evidence="5">
    <location>
        <begin position="21"/>
        <end position="71"/>
    </location>
</feature>
<proteinExistence type="predicted"/>
<evidence type="ECO:0000256" key="1">
    <source>
        <dbReference type="ARBA" id="ARBA00022690"/>
    </source>
</evidence>
<dbReference type="InterPro" id="IPR036880">
    <property type="entry name" value="Kunitz_BPTI_sf"/>
</dbReference>
<dbReference type="GO" id="GO:0004867">
    <property type="term" value="F:serine-type endopeptidase inhibitor activity"/>
    <property type="evidence" value="ECO:0007669"/>
    <property type="project" value="UniProtKB-KW"/>
</dbReference>
<dbReference type="EMBL" id="CATQJL010000316">
    <property type="protein sequence ID" value="CAJ0608404.1"/>
    <property type="molecule type" value="Genomic_DNA"/>
</dbReference>
<sequence>MKMLILLVTLLGSASSIKMRCFWAVEKGNCQEALLRYTFDRATQQCVPFIFTGCNGNANRYPTLQRCQRTCMKNMETIYPKQLNGLS</sequence>
<feature type="signal peptide" evidence="4">
    <location>
        <begin position="1"/>
        <end position="16"/>
    </location>
</feature>
<dbReference type="PROSITE" id="PS00280">
    <property type="entry name" value="BPTI_KUNITZ_1"/>
    <property type="match status" value="1"/>
</dbReference>
<dbReference type="Pfam" id="PF00014">
    <property type="entry name" value="Kunitz_BPTI"/>
    <property type="match status" value="1"/>
</dbReference>
<keyword evidence="2" id="KW-0722">Serine protease inhibitor</keyword>
<keyword evidence="1" id="KW-0646">Protease inhibitor</keyword>